<dbReference type="OrthoDB" id="1164152at2"/>
<keyword evidence="1" id="KW-0812">Transmembrane</keyword>
<protein>
    <submittedName>
        <fullName evidence="2">Fimbrillin family protein</fullName>
    </submittedName>
</protein>
<dbReference type="EMBL" id="SDIK01000001">
    <property type="protein sequence ID" value="TXJ63475.1"/>
    <property type="molecule type" value="Genomic_DNA"/>
</dbReference>
<dbReference type="RefSeq" id="WP_147785282.1">
    <property type="nucleotide sequence ID" value="NZ_SDIK01000001.1"/>
</dbReference>
<name>A0A5C8GMG7_9BACT</name>
<evidence type="ECO:0000313" key="3">
    <source>
        <dbReference type="Proteomes" id="UP000321612"/>
    </source>
</evidence>
<dbReference type="PROSITE" id="PS51257">
    <property type="entry name" value="PROKAR_LIPOPROTEIN"/>
    <property type="match status" value="1"/>
</dbReference>
<sequence length="836" mass="90393">MRRKIFISIDKALNAVLMSLLTAGMVGVAVSCSDDLGEGNGNGTSIDFSVSVPDNGYNSKTRSSFGQTGKLMGLTVSNVKGATSDEGKPLYLHTIITDGFGTDDGQNVTELSDDSTTVPGTRATPVTSATMYSNATAFASAYPKDKSWDGTDNPGYFFDLQISKSNGWNTNQPWPGAQWKMAFFAYAPHHCPGVSLTTNTNSPGAPTFRYTVPNDAKQQTDLLTASVTNLAGNSKMAAPLRFRHALTAVRFETGDAMRPGTVKSITFKGVYGTAVHRIGEATWSGYTNVRNFSQTLNVSPSVPNVAGQPITPKEGTFMMIPQKLPVGASIEVKYVDKLSGAERTLTASIANTTWGMGKTVTYRISTSSIAVAPTLIVTPPANYTYQGGTKPYKVTSYATVAGGGVTKTVPVAWTTEYSTNGGTTWSKTKPSWLTAFTGGGQGGTTETSYNATVARQTLIPDPKDTHTVALRNATAKTNWNLSNASGANAVQNTANCYIINASGTYRLPLVYGNAVKNGTANTSAYTSSKTGTIVLKTFINHLGKDITNPYIYNNASCTPANATLVWQDAKNLVSNVKLSADKHFITFSVERASIRQGNAVVAVRDAANNVMWSWQIWVTDYKLGTGLKTLTNYQGNKRVIMSQPIGWCSGTKDSYAARKVMIRFRQSPPSGYNYTKEQTITLNQLGNTITYIGNNTLYQWGRKDPFPGALGVGDTKYWYDATGKKHSENLPTEEFSLGNACITSCIKKPGVYCTNESMDKQYVNLWNVNRDFSGVKNSSVELKMWVDIPVVKTIYDPSPIGFSLPRHLTFTGFSTTGKETYNPSEFHTTVLSYKSV</sequence>
<keyword evidence="1" id="KW-1133">Transmembrane helix</keyword>
<gene>
    <name evidence="2" type="ORF">ETF27_00010</name>
</gene>
<dbReference type="CDD" id="cd13120">
    <property type="entry name" value="BF2867_like_N"/>
    <property type="match status" value="1"/>
</dbReference>
<comment type="caution">
    <text evidence="2">The sequence shown here is derived from an EMBL/GenBank/DDBJ whole genome shotgun (WGS) entry which is preliminary data.</text>
</comment>
<evidence type="ECO:0000313" key="2">
    <source>
        <dbReference type="EMBL" id="TXJ63475.1"/>
    </source>
</evidence>
<proteinExistence type="predicted"/>
<dbReference type="Proteomes" id="UP000321612">
    <property type="component" value="Unassembled WGS sequence"/>
</dbReference>
<keyword evidence="3" id="KW-1185">Reference proteome</keyword>
<keyword evidence="1" id="KW-0472">Membrane</keyword>
<reference evidence="3" key="1">
    <citation type="submission" date="2019-05" db="EMBL/GenBank/DDBJ databases">
        <title>Prevotella brunnea sp. nov., isolated from a wound of a patient.</title>
        <authorList>
            <person name="Buhl M."/>
        </authorList>
    </citation>
    <scope>NUCLEOTIDE SEQUENCE [LARGE SCALE GENOMIC DNA]</scope>
    <source>
        <strain evidence="3">A2672</strain>
    </source>
</reference>
<accession>A0A5C8GMG7</accession>
<evidence type="ECO:0000256" key="1">
    <source>
        <dbReference type="SAM" id="Phobius"/>
    </source>
</evidence>
<feature type="transmembrane region" description="Helical" evidence="1">
    <location>
        <begin position="12"/>
        <end position="30"/>
    </location>
</feature>
<dbReference type="AlphaFoldDB" id="A0A5C8GMG7"/>
<organism evidence="2 3">
    <name type="scientific">Prevotella brunnea</name>
    <dbReference type="NCBI Taxonomy" id="2508867"/>
    <lineage>
        <taxon>Bacteria</taxon>
        <taxon>Pseudomonadati</taxon>
        <taxon>Bacteroidota</taxon>
        <taxon>Bacteroidia</taxon>
        <taxon>Bacteroidales</taxon>
        <taxon>Prevotellaceae</taxon>
        <taxon>Prevotella</taxon>
    </lineage>
</organism>
<dbReference type="CDD" id="cd13121">
    <property type="entry name" value="BF2867_like_C"/>
    <property type="match status" value="1"/>
</dbReference>